<dbReference type="InterPro" id="IPR001845">
    <property type="entry name" value="HTH_ArsR_DNA-bd_dom"/>
</dbReference>
<dbReference type="STRING" id="1202768.SAMN05216285_2108"/>
<keyword evidence="3" id="KW-1185">Reference proteome</keyword>
<name>A0A1I0P3V5_9EURY</name>
<dbReference type="GO" id="GO:0003700">
    <property type="term" value="F:DNA-binding transcription factor activity"/>
    <property type="evidence" value="ECO:0007669"/>
    <property type="project" value="InterPro"/>
</dbReference>
<dbReference type="SUPFAM" id="SSF46785">
    <property type="entry name" value="Winged helix' DNA-binding domain"/>
    <property type="match status" value="1"/>
</dbReference>
<dbReference type="InterPro" id="IPR055775">
    <property type="entry name" value="DUF7351"/>
</dbReference>
<dbReference type="eggNOG" id="arCOG03860">
    <property type="taxonomic scope" value="Archaea"/>
</dbReference>
<dbReference type="Gene3D" id="1.10.10.10">
    <property type="entry name" value="Winged helix-like DNA-binding domain superfamily/Winged helix DNA-binding domain"/>
    <property type="match status" value="1"/>
</dbReference>
<protein>
    <submittedName>
        <fullName evidence="2">Helix-turn-helix domain-containing protein</fullName>
    </submittedName>
</protein>
<dbReference type="AlphaFoldDB" id="A0A1I0P3V5"/>
<evidence type="ECO:0000313" key="3">
    <source>
        <dbReference type="Proteomes" id="UP000183275"/>
    </source>
</evidence>
<reference evidence="3" key="1">
    <citation type="submission" date="2016-10" db="EMBL/GenBank/DDBJ databases">
        <authorList>
            <person name="Varghese N."/>
        </authorList>
    </citation>
    <scope>NUCLEOTIDE SEQUENCE [LARGE SCALE GENOMIC DNA]</scope>
    <source>
        <strain evidence="3">CGMCC 1.12284</strain>
    </source>
</reference>
<evidence type="ECO:0000259" key="1">
    <source>
        <dbReference type="SMART" id="SM00418"/>
    </source>
</evidence>
<dbReference type="InterPro" id="IPR055771">
    <property type="entry name" value="DUF7347"/>
</dbReference>
<dbReference type="InterPro" id="IPR011991">
    <property type="entry name" value="ArsR-like_HTH"/>
</dbReference>
<dbReference type="InterPro" id="IPR036390">
    <property type="entry name" value="WH_DNA-bd_sf"/>
</dbReference>
<organism evidence="2 3">
    <name type="scientific">Natrinema salifodinae</name>
    <dbReference type="NCBI Taxonomy" id="1202768"/>
    <lineage>
        <taxon>Archaea</taxon>
        <taxon>Methanobacteriati</taxon>
        <taxon>Methanobacteriota</taxon>
        <taxon>Stenosarchaea group</taxon>
        <taxon>Halobacteria</taxon>
        <taxon>Halobacteriales</taxon>
        <taxon>Natrialbaceae</taxon>
        <taxon>Natrinema</taxon>
    </lineage>
</organism>
<feature type="domain" description="HTH arsR-type" evidence="1">
    <location>
        <begin position="24"/>
        <end position="108"/>
    </location>
</feature>
<accession>A0A1I0P3V5</accession>
<dbReference type="Pfam" id="PF24042">
    <property type="entry name" value="DUF7351"/>
    <property type="match status" value="1"/>
</dbReference>
<evidence type="ECO:0000313" key="2">
    <source>
        <dbReference type="EMBL" id="SEW08879.1"/>
    </source>
</evidence>
<proteinExistence type="predicted"/>
<gene>
    <name evidence="2" type="ORF">SAMN05216285_2108</name>
</gene>
<dbReference type="SMART" id="SM00418">
    <property type="entry name" value="HTH_ARSR"/>
    <property type="match status" value="1"/>
</dbReference>
<dbReference type="EMBL" id="FOIS01000003">
    <property type="protein sequence ID" value="SEW08879.1"/>
    <property type="molecule type" value="Genomic_DNA"/>
</dbReference>
<dbReference type="InterPro" id="IPR036388">
    <property type="entry name" value="WH-like_DNA-bd_sf"/>
</dbReference>
<dbReference type="CDD" id="cd00090">
    <property type="entry name" value="HTH_ARSR"/>
    <property type="match status" value="1"/>
</dbReference>
<dbReference type="Pfam" id="PF24038">
    <property type="entry name" value="DUF7347"/>
    <property type="match status" value="1"/>
</dbReference>
<dbReference type="Proteomes" id="UP000183275">
    <property type="component" value="Unassembled WGS sequence"/>
</dbReference>
<sequence>MVDANSTESPLEAAAGTAGPHVIDAFKVLSDETRLAILLALWDGYEPFAGDDALSFSELLDRVDYDTSGNFSYHLQKLEDHFVESTPEGYRLKQAGHKIVRAVIAGRGLTDATLEPTEIDADCTICGEPLAIAYEDEHLYTICSGCGGKFGADSEKLPGTVMGFAFDPAGLARPTAEEIFAASVFRAMQKFTMQMGGLCPDCSGPVDSSMNICEEHSPNGICSNCGRRDQVQARWVCTVCKNSGHGPPGGNLVLHPRVVAFYADRGLDIGYDATDFETIVEVLEAMSNHDQEVVSAEPPRVRVTVRYRGDELRLLIDESMNVITVED</sequence>